<evidence type="ECO:0000313" key="7">
    <source>
        <dbReference type="Proteomes" id="UP000755104"/>
    </source>
</evidence>
<dbReference type="SUPFAM" id="SSF63829">
    <property type="entry name" value="Calcium-dependent phosphotriesterase"/>
    <property type="match status" value="1"/>
</dbReference>
<dbReference type="RefSeq" id="WP_221557856.1">
    <property type="nucleotide sequence ID" value="NZ_JAIGNO010000004.1"/>
</dbReference>
<reference evidence="6 7" key="1">
    <citation type="submission" date="2021-08" db="EMBL/GenBank/DDBJ databases">
        <title>Comparative Genomics Analysis of the Genus Qipengyuania Reveals Extensive Genetic Diversity and Metabolic Versatility, Including the Description of Fifteen Novel Species.</title>
        <authorList>
            <person name="Liu Y."/>
        </authorList>
    </citation>
    <scope>NUCLEOTIDE SEQUENCE [LARGE SCALE GENOMIC DNA]</scope>
    <source>
        <strain evidence="6 7">6D47A</strain>
    </source>
</reference>
<dbReference type="PROSITE" id="PS51125">
    <property type="entry name" value="NHL"/>
    <property type="match status" value="1"/>
</dbReference>
<evidence type="ECO:0000256" key="2">
    <source>
        <dbReference type="ARBA" id="ARBA00022737"/>
    </source>
</evidence>
<dbReference type="PANTHER" id="PTHR10680:SF14">
    <property type="entry name" value="PEPTIDYL-GLYCINE ALPHA-AMIDATING MONOOXYGENASE"/>
    <property type="match status" value="1"/>
</dbReference>
<dbReference type="Pfam" id="PF17170">
    <property type="entry name" value="DUF5128"/>
    <property type="match status" value="1"/>
</dbReference>
<keyword evidence="7" id="KW-1185">Reference proteome</keyword>
<feature type="chain" id="PRO_5046898705" evidence="5">
    <location>
        <begin position="24"/>
        <end position="323"/>
    </location>
</feature>
<evidence type="ECO:0000313" key="6">
    <source>
        <dbReference type="EMBL" id="MBX7482599.1"/>
    </source>
</evidence>
<keyword evidence="1 5" id="KW-0732">Signal</keyword>
<keyword evidence="6" id="KW-0456">Lyase</keyword>
<evidence type="ECO:0000256" key="5">
    <source>
        <dbReference type="SAM" id="SignalP"/>
    </source>
</evidence>
<dbReference type="InterPro" id="IPR011042">
    <property type="entry name" value="6-blade_b-propeller_TolB-like"/>
</dbReference>
<proteinExistence type="predicted"/>
<name>A0ABS7J955_9SPHN</name>
<dbReference type="PROSITE" id="PS51257">
    <property type="entry name" value="PROKAR_LIPOPROTEIN"/>
    <property type="match status" value="1"/>
</dbReference>
<accession>A0ABS7J955</accession>
<dbReference type="InterPro" id="IPR001258">
    <property type="entry name" value="NHL_repeat"/>
</dbReference>
<dbReference type="EMBL" id="JAIGNO010000004">
    <property type="protein sequence ID" value="MBX7482599.1"/>
    <property type="molecule type" value="Genomic_DNA"/>
</dbReference>
<protein>
    <submittedName>
        <fullName evidence="6">Peptidyl-alpha-hydroxyglycine alpha-amidating lyase family protein</fullName>
    </submittedName>
</protein>
<dbReference type="PANTHER" id="PTHR10680">
    <property type="entry name" value="PEPTIDYL-GLYCINE ALPHA-AMIDATING MONOOXYGENASE"/>
    <property type="match status" value="1"/>
</dbReference>
<organism evidence="6 7">
    <name type="scientific">Qipengyuania qiaonensis</name>
    <dbReference type="NCBI Taxonomy" id="2867240"/>
    <lineage>
        <taxon>Bacteria</taxon>
        <taxon>Pseudomonadati</taxon>
        <taxon>Pseudomonadota</taxon>
        <taxon>Alphaproteobacteria</taxon>
        <taxon>Sphingomonadales</taxon>
        <taxon>Erythrobacteraceae</taxon>
        <taxon>Qipengyuania</taxon>
    </lineage>
</organism>
<evidence type="ECO:0000256" key="1">
    <source>
        <dbReference type="ARBA" id="ARBA00022729"/>
    </source>
</evidence>
<sequence length="323" mass="34861">MKHALTGYLAAALVLSGCSSAPAPEDAPRAEVNGDWAQVPDGTAWGEVSAVDTDSHGHIFVLQRAGRVWEEPFPSDPIAEPVVFMFARDGKLLASWGAGETVMPHGLSVDEADKVWITDVQREQVLRFSHDGEREMAIGKRGGSDDLPGHFGRPADIAFSGDKVFVADGYANSRIAVFDRQGNFVRQWGREGSGAEGLAIPHSVAVNNGKVYVADRENARIKIFGEDGELIDTFDTPGHPYAVKPLRNGYFLSVEGRDRADRAGAIIRVWRPGGTIERVLDARGEGPTKGHDLAIGADGTIYLADPEGSRVLTFELAQNTEDE</sequence>
<feature type="signal peptide" evidence="5">
    <location>
        <begin position="1"/>
        <end position="23"/>
    </location>
</feature>
<dbReference type="Proteomes" id="UP000755104">
    <property type="component" value="Unassembled WGS sequence"/>
</dbReference>
<dbReference type="GO" id="GO:0016829">
    <property type="term" value="F:lyase activity"/>
    <property type="evidence" value="ECO:0007669"/>
    <property type="project" value="UniProtKB-KW"/>
</dbReference>
<evidence type="ECO:0000256" key="4">
    <source>
        <dbReference type="PROSITE-ProRule" id="PRU00504"/>
    </source>
</evidence>
<comment type="caution">
    <text evidence="6">The sequence shown here is derived from an EMBL/GenBank/DDBJ whole genome shotgun (WGS) entry which is preliminary data.</text>
</comment>
<dbReference type="CDD" id="cd14958">
    <property type="entry name" value="NHL_PAL_like"/>
    <property type="match status" value="1"/>
</dbReference>
<dbReference type="Gene3D" id="2.120.10.30">
    <property type="entry name" value="TolB, C-terminal domain"/>
    <property type="match status" value="1"/>
</dbReference>
<keyword evidence="3" id="KW-0325">Glycoprotein</keyword>
<keyword evidence="2" id="KW-0677">Repeat</keyword>
<feature type="repeat" description="NHL" evidence="4">
    <location>
        <begin position="189"/>
        <end position="227"/>
    </location>
</feature>
<evidence type="ECO:0000256" key="3">
    <source>
        <dbReference type="ARBA" id="ARBA00023180"/>
    </source>
</evidence>
<gene>
    <name evidence="6" type="ORF">K3174_08650</name>
</gene>